<name>C1N0P1_MICPC</name>
<evidence type="ECO:0000313" key="3">
    <source>
        <dbReference type="Proteomes" id="UP000001876"/>
    </source>
</evidence>
<dbReference type="OrthoDB" id="501164at2759"/>
<evidence type="ECO:0000313" key="2">
    <source>
        <dbReference type="EMBL" id="EEH54307.1"/>
    </source>
</evidence>
<dbReference type="Proteomes" id="UP000001876">
    <property type="component" value="Unassembled WGS sequence"/>
</dbReference>
<dbReference type="RefSeq" id="XP_003061677.1">
    <property type="nucleotide sequence ID" value="XM_003061631.1"/>
</dbReference>
<feature type="domain" description="Treble clef zinc finger" evidence="1">
    <location>
        <begin position="115"/>
        <end position="169"/>
    </location>
</feature>
<dbReference type="GeneID" id="9687116"/>
<sequence length="182" mass="20817">MPKKKRGNNKGKPLVEWCDENGEHGTRLLLEYKDKQRKVGQVSYGSNYKALWRCVLCRTEWRTEVRSRTTGKNIHPTGCPECKVSGGAIKHATATDNFLTWCEENGQLGEKLRLEWCDDNDKKPTDVMRGSNYKAKWKCSIAECGHTWKATVASRTKSFKPTGCPKCHPPYANLRKRQRNDA</sequence>
<dbReference type="PANTHER" id="PTHR37317:SF1">
    <property type="entry name" value="ZINC-RIBBON DOMAIN-CONTAINING PROTEIN-RELATED"/>
    <property type="match status" value="1"/>
</dbReference>
<protein>
    <submittedName>
        <fullName evidence="2">Predicted protein</fullName>
    </submittedName>
</protein>
<proteinExistence type="predicted"/>
<gene>
    <name evidence="2" type="ORF">MICPUCDRAFT_51094</name>
</gene>
<keyword evidence="3" id="KW-1185">Reference proteome</keyword>
<dbReference type="EMBL" id="GG663744">
    <property type="protein sequence ID" value="EEH54307.1"/>
    <property type="molecule type" value="Genomic_DNA"/>
</dbReference>
<evidence type="ECO:0000259" key="1">
    <source>
        <dbReference type="Pfam" id="PF14311"/>
    </source>
</evidence>
<reference evidence="2 3" key="1">
    <citation type="journal article" date="2009" name="Science">
        <title>Green evolution and dynamic adaptations revealed by genomes of the marine picoeukaryotes Micromonas.</title>
        <authorList>
            <person name="Worden A.Z."/>
            <person name="Lee J.H."/>
            <person name="Mock T."/>
            <person name="Rouze P."/>
            <person name="Simmons M.P."/>
            <person name="Aerts A.L."/>
            <person name="Allen A.E."/>
            <person name="Cuvelier M.L."/>
            <person name="Derelle E."/>
            <person name="Everett M.V."/>
            <person name="Foulon E."/>
            <person name="Grimwood J."/>
            <person name="Gundlach H."/>
            <person name="Henrissat B."/>
            <person name="Napoli C."/>
            <person name="McDonald S.M."/>
            <person name="Parker M.S."/>
            <person name="Rombauts S."/>
            <person name="Salamov A."/>
            <person name="Von Dassow P."/>
            <person name="Badger J.H."/>
            <person name="Coutinho P.M."/>
            <person name="Demir E."/>
            <person name="Dubchak I."/>
            <person name="Gentemann C."/>
            <person name="Eikrem W."/>
            <person name="Gready J.E."/>
            <person name="John U."/>
            <person name="Lanier W."/>
            <person name="Lindquist E.A."/>
            <person name="Lucas S."/>
            <person name="Mayer K.F."/>
            <person name="Moreau H."/>
            <person name="Not F."/>
            <person name="Otillar R."/>
            <person name="Panaud O."/>
            <person name="Pangilinan J."/>
            <person name="Paulsen I."/>
            <person name="Piegu B."/>
            <person name="Poliakov A."/>
            <person name="Robbens S."/>
            <person name="Schmutz J."/>
            <person name="Toulza E."/>
            <person name="Wyss T."/>
            <person name="Zelensky A."/>
            <person name="Zhou K."/>
            <person name="Armbrust E.V."/>
            <person name="Bhattacharya D."/>
            <person name="Goodenough U.W."/>
            <person name="Van de Peer Y."/>
            <person name="Grigoriev I.V."/>
        </authorList>
    </citation>
    <scope>NUCLEOTIDE SEQUENCE [LARGE SCALE GENOMIC DNA]</scope>
    <source>
        <strain evidence="2 3">CCMP1545</strain>
    </source>
</reference>
<dbReference type="AlphaFoldDB" id="C1N0P1"/>
<dbReference type="PANTHER" id="PTHR37317">
    <property type="entry name" value="BLR8090 PROTEIN"/>
    <property type="match status" value="1"/>
</dbReference>
<dbReference type="Pfam" id="PF14311">
    <property type="entry name" value="DUF4379"/>
    <property type="match status" value="2"/>
</dbReference>
<dbReference type="KEGG" id="mpp:MICPUCDRAFT_51094"/>
<accession>C1N0P1</accession>
<dbReference type="InterPro" id="IPR025487">
    <property type="entry name" value="DUF4379"/>
</dbReference>
<organism evidence="3">
    <name type="scientific">Micromonas pusilla (strain CCMP1545)</name>
    <name type="common">Picoplanktonic green alga</name>
    <dbReference type="NCBI Taxonomy" id="564608"/>
    <lineage>
        <taxon>Eukaryota</taxon>
        <taxon>Viridiplantae</taxon>
        <taxon>Chlorophyta</taxon>
        <taxon>Mamiellophyceae</taxon>
        <taxon>Mamiellales</taxon>
        <taxon>Mamiellaceae</taxon>
        <taxon>Micromonas</taxon>
    </lineage>
</organism>
<feature type="domain" description="Treble clef zinc finger" evidence="1">
    <location>
        <begin position="28"/>
        <end position="83"/>
    </location>
</feature>